<dbReference type="OrthoDB" id="1287409at2759"/>
<sequence length="555" mass="61270">MKERMSFREISEDTSTENGDSNFSNTDALIFGSADISGGDTSIISGPNMASSSSSSSSYWSVDHHHQQISTAAGGGNDDNDNELIVSSASSRILNDDFRAFTSVAGSELGLRLNIGGDAEGVNKESSNMLVQISIACFEAIQQNNLNLAEALVIDLRKFADSQIGDMKKVATDFAQALDQMIIHGTNIPQSIHQNPKLRSLKLMFLRKVYVPVFTGKEIKRVGGSAFDVALVDVNSGEIVDSAPEASVAVEIVVLRGDFGGDNWTSKEFDSNIVRHREDVNKPLFSGTVHIRLNRGIGLIDKIKFSHYSNYMKPNMFCLGARVIECFNGTRLKEAKTEPFTVNDARNDPIAGRGRFTPIYFEKKKKKSFREMSMNTISEEDSDSFDSNTDAIIYGVYDDSGSGESLISDPNIPSSSSSSEDDDLLQQQQMISTAAAVDGADTDDLTVPTSASFSWYTNNEEEIEPKAIMIFNVDFRELSSEVNNEIEELNLNFCGKRVRGEENEDNEVFLMKKEIRREQMLYPLPLTPSNWSSIWDVDVNGIFDLPPLSPLPSFD</sequence>
<gene>
    <name evidence="3" type="ORF">H5410_028776</name>
</gene>
<name>A0A9J5Z740_SOLCO</name>
<proteinExistence type="predicted"/>
<keyword evidence="4" id="KW-1185">Reference proteome</keyword>
<dbReference type="GO" id="GO:0043565">
    <property type="term" value="F:sequence-specific DNA binding"/>
    <property type="evidence" value="ECO:0007669"/>
    <property type="project" value="TreeGrafter"/>
</dbReference>
<organism evidence="3 4">
    <name type="scientific">Solanum commersonii</name>
    <name type="common">Commerson's wild potato</name>
    <name type="synonym">Commerson's nightshade</name>
    <dbReference type="NCBI Taxonomy" id="4109"/>
    <lineage>
        <taxon>Eukaryota</taxon>
        <taxon>Viridiplantae</taxon>
        <taxon>Streptophyta</taxon>
        <taxon>Embryophyta</taxon>
        <taxon>Tracheophyta</taxon>
        <taxon>Spermatophyta</taxon>
        <taxon>Magnoliopsida</taxon>
        <taxon>eudicotyledons</taxon>
        <taxon>Gunneridae</taxon>
        <taxon>Pentapetalae</taxon>
        <taxon>asterids</taxon>
        <taxon>lamiids</taxon>
        <taxon>Solanales</taxon>
        <taxon>Solanaceae</taxon>
        <taxon>Solanoideae</taxon>
        <taxon>Solaneae</taxon>
        <taxon>Solanum</taxon>
    </lineage>
</organism>
<dbReference type="InterPro" id="IPR046831">
    <property type="entry name" value="Calmodulin_bind_N"/>
</dbReference>
<dbReference type="PANTHER" id="PTHR31713">
    <property type="entry name" value="OS02G0177800 PROTEIN"/>
    <property type="match status" value="1"/>
</dbReference>
<evidence type="ECO:0000256" key="1">
    <source>
        <dbReference type="SAM" id="MobiDB-lite"/>
    </source>
</evidence>
<dbReference type="AlphaFoldDB" id="A0A9J5Z740"/>
<dbReference type="EMBL" id="JACXVP010000005">
    <property type="protein sequence ID" value="KAG5607284.1"/>
    <property type="molecule type" value="Genomic_DNA"/>
</dbReference>
<protein>
    <recommendedName>
        <fullName evidence="2">Calmodulin binding protein-like N-terminal domain-containing protein</fullName>
    </recommendedName>
</protein>
<feature type="domain" description="Calmodulin binding protein-like N-terminal" evidence="2">
    <location>
        <begin position="201"/>
        <end position="344"/>
    </location>
</feature>
<dbReference type="Pfam" id="PF07887">
    <property type="entry name" value="Calmodulin_bind"/>
    <property type="match status" value="1"/>
</dbReference>
<dbReference type="GO" id="GO:0005516">
    <property type="term" value="F:calmodulin binding"/>
    <property type="evidence" value="ECO:0007669"/>
    <property type="project" value="InterPro"/>
</dbReference>
<reference evidence="3 4" key="1">
    <citation type="submission" date="2020-09" db="EMBL/GenBank/DDBJ databases">
        <title>De no assembly of potato wild relative species, Solanum commersonii.</title>
        <authorList>
            <person name="Cho K."/>
        </authorList>
    </citation>
    <scope>NUCLEOTIDE SEQUENCE [LARGE SCALE GENOMIC DNA]</scope>
    <source>
        <strain evidence="3">LZ3.2</strain>
        <tissue evidence="3">Leaf</tissue>
    </source>
</reference>
<feature type="region of interest" description="Disordered" evidence="1">
    <location>
        <begin position="402"/>
        <end position="425"/>
    </location>
</feature>
<feature type="region of interest" description="Disordered" evidence="1">
    <location>
        <begin position="1"/>
        <end position="23"/>
    </location>
</feature>
<dbReference type="InterPro" id="IPR012416">
    <property type="entry name" value="CBP60"/>
</dbReference>
<evidence type="ECO:0000313" key="4">
    <source>
        <dbReference type="Proteomes" id="UP000824120"/>
    </source>
</evidence>
<dbReference type="GO" id="GO:0080142">
    <property type="term" value="P:regulation of salicylic acid biosynthetic process"/>
    <property type="evidence" value="ECO:0007669"/>
    <property type="project" value="TreeGrafter"/>
</dbReference>
<accession>A0A9J5Z740</accession>
<dbReference type="Proteomes" id="UP000824120">
    <property type="component" value="Chromosome 5"/>
</dbReference>
<feature type="compositionally biased region" description="Basic and acidic residues" evidence="1">
    <location>
        <begin position="1"/>
        <end position="11"/>
    </location>
</feature>
<dbReference type="GO" id="GO:0005634">
    <property type="term" value="C:nucleus"/>
    <property type="evidence" value="ECO:0007669"/>
    <property type="project" value="TreeGrafter"/>
</dbReference>
<dbReference type="PANTHER" id="PTHR31713:SF41">
    <property type="entry name" value="CALMODULIN-BINDING PROTEIN 60 A-LIKE"/>
    <property type="match status" value="1"/>
</dbReference>
<feature type="compositionally biased region" description="Low complexity" evidence="1">
    <location>
        <begin position="405"/>
        <end position="418"/>
    </location>
</feature>
<dbReference type="GO" id="GO:0003700">
    <property type="term" value="F:DNA-binding transcription factor activity"/>
    <property type="evidence" value="ECO:0007669"/>
    <property type="project" value="TreeGrafter"/>
</dbReference>
<evidence type="ECO:0000259" key="2">
    <source>
        <dbReference type="Pfam" id="PF07887"/>
    </source>
</evidence>
<comment type="caution">
    <text evidence="3">The sequence shown here is derived from an EMBL/GenBank/DDBJ whole genome shotgun (WGS) entry which is preliminary data.</text>
</comment>
<evidence type="ECO:0000313" key="3">
    <source>
        <dbReference type="EMBL" id="KAG5607284.1"/>
    </source>
</evidence>